<keyword evidence="2" id="KW-1185">Reference proteome</keyword>
<proteinExistence type="predicted"/>
<gene>
    <name evidence="1" type="ORF">DJFAAGMI_01930</name>
</gene>
<name>A0ABS5LRR4_9BURK</name>
<protein>
    <recommendedName>
        <fullName evidence="3">ATP-binding protein</fullName>
    </recommendedName>
</protein>
<dbReference type="RefSeq" id="WP_211456980.1">
    <property type="nucleotide sequence ID" value="NZ_JAANES010000002.1"/>
</dbReference>
<comment type="caution">
    <text evidence="1">The sequence shown here is derived from an EMBL/GenBank/DDBJ whole genome shotgun (WGS) entry which is preliminary data.</text>
</comment>
<evidence type="ECO:0008006" key="3">
    <source>
        <dbReference type="Google" id="ProtNLM"/>
    </source>
</evidence>
<dbReference type="InterPro" id="IPR011856">
    <property type="entry name" value="tRNA_endonuc-like_dom_sf"/>
</dbReference>
<accession>A0ABS5LRR4</accession>
<dbReference type="EMBL" id="JAANES010000002">
    <property type="protein sequence ID" value="MBS3019190.1"/>
    <property type="molecule type" value="Genomic_DNA"/>
</dbReference>
<dbReference type="Gene3D" id="3.40.1350.10">
    <property type="match status" value="1"/>
</dbReference>
<dbReference type="Proteomes" id="UP001647436">
    <property type="component" value="Unassembled WGS sequence"/>
</dbReference>
<evidence type="ECO:0000313" key="1">
    <source>
        <dbReference type="EMBL" id="MBS3019190.1"/>
    </source>
</evidence>
<dbReference type="Gene3D" id="3.30.565.10">
    <property type="entry name" value="Histidine kinase-like ATPase, C-terminal domain"/>
    <property type="match status" value="1"/>
</dbReference>
<dbReference type="Pfam" id="PF13589">
    <property type="entry name" value="HATPase_c_3"/>
    <property type="match status" value="1"/>
</dbReference>
<sequence>MNDVVLSEDNSQIAPVYEAMLTSTNNGESPYIMHIGLRVLDHLGIRLYSNAAAVLSEVVANAWDADSDSVKIKLQPQMIEIIDDGIGMDLAAINERFLTVGYDKRKKEGTKSPRGRDYMGRKGIGKLSLFSIADTVEIHTSKNGQKHGFRMSVPDIEEAIEKKEPYRPIPISYLGEERGTKIILTNLKTHRVKNTSNALVKRIARRFSILGTKTPGIGPFDVIIDNHHVNASDRDDLAKIEFLWEFGSEHSEIVSACENIKYKATINDVVNVDGQEWKVRGWLGTAARPKDLRTDESGSMNGVVVIARGRLIQENILDRLGFNRLLVNYLVGQVEADFLDIDTKEDIATSDRQRLIEDDVRYLSLVSFLRQSLLSISETWTQKRNEVRGQEVQEKVPPLANWIESLPEGQRTPAKSMLGVIQGIEIENEEERKDLYKAGVLAFERLRLKEASHQLANLEELTARNLLPLLSDLSALEGSMYRDIVKQRLGVIAKFNGLVNDDEKEKVLQECLFKHMWLLDPGWERATDSEKMEQTLKKEFDIFSSSLTEEESKGRIDIRYKNNAGQHIIVELKRAGRKLSTLELVAQGMLYRDGLETCLKKQHGPDYNTNIAVVFVLGQEVKEMPNLDRIKGFLAPINGRIVYYQQLIDSAQQSYGEYLSRSEKVDSIDAILKELK</sequence>
<reference evidence="1 2" key="1">
    <citation type="submission" date="2020-03" db="EMBL/GenBank/DDBJ databases">
        <title>The role of nitrogen metabolism on polyethylene biodegradation.</title>
        <authorList>
            <person name="Peixoto J."/>
            <person name="Vizzotto C.S."/>
            <person name="Ramos A."/>
            <person name="Alves G."/>
            <person name="Steindorff A."/>
            <person name="Kruger R."/>
        </authorList>
    </citation>
    <scope>NUCLEOTIDE SEQUENCE [LARGE SCALE GENOMIC DNA]</scope>
    <source>
        <strain evidence="1 2">PE63</strain>
    </source>
</reference>
<organism evidence="1 2">
    <name type="scientific">Comamonas brasiliensis</name>
    <dbReference type="NCBI Taxonomy" id="1812482"/>
    <lineage>
        <taxon>Bacteria</taxon>
        <taxon>Pseudomonadati</taxon>
        <taxon>Pseudomonadota</taxon>
        <taxon>Betaproteobacteria</taxon>
        <taxon>Burkholderiales</taxon>
        <taxon>Comamonadaceae</taxon>
        <taxon>Comamonas</taxon>
    </lineage>
</organism>
<evidence type="ECO:0000313" key="2">
    <source>
        <dbReference type="Proteomes" id="UP001647436"/>
    </source>
</evidence>
<dbReference type="SUPFAM" id="SSF55874">
    <property type="entry name" value="ATPase domain of HSP90 chaperone/DNA topoisomerase II/histidine kinase"/>
    <property type="match status" value="1"/>
</dbReference>
<dbReference type="InterPro" id="IPR036890">
    <property type="entry name" value="HATPase_C_sf"/>
</dbReference>